<accession>A0ABN9QKN3</accession>
<keyword evidence="2" id="KW-1133">Transmembrane helix</keyword>
<feature type="region of interest" description="Disordered" evidence="1">
    <location>
        <begin position="106"/>
        <end position="133"/>
    </location>
</feature>
<evidence type="ECO:0000313" key="3">
    <source>
        <dbReference type="EMBL" id="CAK0805443.1"/>
    </source>
</evidence>
<keyword evidence="2" id="KW-0472">Membrane</keyword>
<dbReference type="EMBL" id="CAUYUJ010003459">
    <property type="protein sequence ID" value="CAK0805443.1"/>
    <property type="molecule type" value="Genomic_DNA"/>
</dbReference>
<reference evidence="3" key="1">
    <citation type="submission" date="2023-10" db="EMBL/GenBank/DDBJ databases">
        <authorList>
            <person name="Chen Y."/>
            <person name="Shah S."/>
            <person name="Dougan E. K."/>
            <person name="Thang M."/>
            <person name="Chan C."/>
        </authorList>
    </citation>
    <scope>NUCLEOTIDE SEQUENCE [LARGE SCALE GENOMIC DNA]</scope>
</reference>
<feature type="compositionally biased region" description="Basic and acidic residues" evidence="1">
    <location>
        <begin position="114"/>
        <end position="133"/>
    </location>
</feature>
<organism evidence="3 4">
    <name type="scientific">Prorocentrum cordatum</name>
    <dbReference type="NCBI Taxonomy" id="2364126"/>
    <lineage>
        <taxon>Eukaryota</taxon>
        <taxon>Sar</taxon>
        <taxon>Alveolata</taxon>
        <taxon>Dinophyceae</taxon>
        <taxon>Prorocentrales</taxon>
        <taxon>Prorocentraceae</taxon>
        <taxon>Prorocentrum</taxon>
    </lineage>
</organism>
<keyword evidence="4" id="KW-1185">Reference proteome</keyword>
<comment type="caution">
    <text evidence="3">The sequence shown here is derived from an EMBL/GenBank/DDBJ whole genome shotgun (WGS) entry which is preliminary data.</text>
</comment>
<feature type="transmembrane region" description="Helical" evidence="2">
    <location>
        <begin position="27"/>
        <end position="53"/>
    </location>
</feature>
<evidence type="ECO:0000256" key="1">
    <source>
        <dbReference type="SAM" id="MobiDB-lite"/>
    </source>
</evidence>
<name>A0ABN9QKN3_9DINO</name>
<gene>
    <name evidence="3" type="ORF">PCOR1329_LOCUS11947</name>
</gene>
<keyword evidence="2" id="KW-0812">Transmembrane</keyword>
<proteinExistence type="predicted"/>
<evidence type="ECO:0000256" key="2">
    <source>
        <dbReference type="SAM" id="Phobius"/>
    </source>
</evidence>
<sequence length="252" mass="28054">MPSPPAPVLRRSLAGSLRRRQAPRLRVAAWCAVAAVVTGGVAPPLLSAFVGALPRAPVRPGRQPLVGAAATEQDVDDKLEAVLRKKRVGQRKESDDDISDWARRAAQKVTDQLPEEKEKKARQEAARAEIDRELEREAGDSAEIVAQSRKKRRRDQLVKKSLDEVLKRSYEDDERPGNLPAKRDVYNDVGITATEVDAYWSRRDESSQGFIDKFLGPAYIVLIVVVGLQIWSIYDSNVNPQEYTVSSMVGRD</sequence>
<protein>
    <recommendedName>
        <fullName evidence="5">Rhomboid-like protein</fullName>
    </recommendedName>
</protein>
<dbReference type="Proteomes" id="UP001189429">
    <property type="component" value="Unassembled WGS sequence"/>
</dbReference>
<evidence type="ECO:0000313" key="4">
    <source>
        <dbReference type="Proteomes" id="UP001189429"/>
    </source>
</evidence>
<evidence type="ECO:0008006" key="5">
    <source>
        <dbReference type="Google" id="ProtNLM"/>
    </source>
</evidence>